<keyword evidence="3" id="KW-1185">Reference proteome</keyword>
<gene>
    <name evidence="2" type="primary">SPOP_31</name>
    <name evidence="2" type="ORF">TNCT_242171</name>
</gene>
<evidence type="ECO:0000313" key="2">
    <source>
        <dbReference type="EMBL" id="GFR16347.1"/>
    </source>
</evidence>
<evidence type="ECO:0000259" key="1">
    <source>
        <dbReference type="PROSITE" id="PS50144"/>
    </source>
</evidence>
<sequence length="303" mass="35149">MTTKKAKIADIFTFIWAIENCSKLITPDGVLSPVFEVDFLENTKWILAMKDLSQQFFSYYIQRCDSGPDSIEVFFELSFLSADGLSLKEVKRHAHFREGEYLEYAAFTEYVFELHKLQYLVNDTLTLRCRMCKVRTYGMPEKNLCFARTVLGLERRTFVWDIRNFSTFQPGRDVKHRIESTIEGVLPLLLSFNVVVLDGIEYVGFKFFKSYSDRFLRFNGVISILDVSGKKYLSHDCFNFTTLTDVHLKLCEKTLLMNNKSTLLSDDLLCIRSEFEIGYGSVFGGIEFYVNSPESERDMVTKI</sequence>
<dbReference type="Proteomes" id="UP000887116">
    <property type="component" value="Unassembled WGS sequence"/>
</dbReference>
<dbReference type="CDD" id="cd00121">
    <property type="entry name" value="MATH"/>
    <property type="match status" value="1"/>
</dbReference>
<proteinExistence type="predicted"/>
<dbReference type="Gene3D" id="2.60.210.10">
    <property type="entry name" value="Apoptosis, Tumor Necrosis Factor Receptor Associated Protein 2, Chain A"/>
    <property type="match status" value="1"/>
</dbReference>
<protein>
    <submittedName>
        <fullName evidence="2">Speckle-type POZ protein</fullName>
    </submittedName>
</protein>
<evidence type="ECO:0000313" key="3">
    <source>
        <dbReference type="Proteomes" id="UP000887116"/>
    </source>
</evidence>
<dbReference type="AlphaFoldDB" id="A0A8X6LPZ1"/>
<dbReference type="SUPFAM" id="SSF49599">
    <property type="entry name" value="TRAF domain-like"/>
    <property type="match status" value="1"/>
</dbReference>
<dbReference type="OrthoDB" id="6425590at2759"/>
<name>A0A8X6LPZ1_TRICU</name>
<dbReference type="InterPro" id="IPR008974">
    <property type="entry name" value="TRAF-like"/>
</dbReference>
<dbReference type="InterPro" id="IPR002083">
    <property type="entry name" value="MATH/TRAF_dom"/>
</dbReference>
<reference evidence="2" key="1">
    <citation type="submission" date="2020-07" db="EMBL/GenBank/DDBJ databases">
        <title>Multicomponent nature underlies the extraordinary mechanical properties of spider dragline silk.</title>
        <authorList>
            <person name="Kono N."/>
            <person name="Nakamura H."/>
            <person name="Mori M."/>
            <person name="Yoshida Y."/>
            <person name="Ohtoshi R."/>
            <person name="Malay A.D."/>
            <person name="Moran D.A.P."/>
            <person name="Tomita M."/>
            <person name="Numata K."/>
            <person name="Arakawa K."/>
        </authorList>
    </citation>
    <scope>NUCLEOTIDE SEQUENCE</scope>
</reference>
<dbReference type="PROSITE" id="PS50144">
    <property type="entry name" value="MATH"/>
    <property type="match status" value="1"/>
</dbReference>
<feature type="domain" description="MATH" evidence="1">
    <location>
        <begin position="11"/>
        <end position="131"/>
    </location>
</feature>
<organism evidence="2 3">
    <name type="scientific">Trichonephila clavata</name>
    <name type="common">Joro spider</name>
    <name type="synonym">Nephila clavata</name>
    <dbReference type="NCBI Taxonomy" id="2740835"/>
    <lineage>
        <taxon>Eukaryota</taxon>
        <taxon>Metazoa</taxon>
        <taxon>Ecdysozoa</taxon>
        <taxon>Arthropoda</taxon>
        <taxon>Chelicerata</taxon>
        <taxon>Arachnida</taxon>
        <taxon>Araneae</taxon>
        <taxon>Araneomorphae</taxon>
        <taxon>Entelegynae</taxon>
        <taxon>Araneoidea</taxon>
        <taxon>Nephilidae</taxon>
        <taxon>Trichonephila</taxon>
    </lineage>
</organism>
<dbReference type="EMBL" id="BMAO01007492">
    <property type="protein sequence ID" value="GFR16347.1"/>
    <property type="molecule type" value="Genomic_DNA"/>
</dbReference>
<comment type="caution">
    <text evidence="2">The sequence shown here is derived from an EMBL/GenBank/DDBJ whole genome shotgun (WGS) entry which is preliminary data.</text>
</comment>
<accession>A0A8X6LPZ1</accession>